<evidence type="ECO:0000313" key="2">
    <source>
        <dbReference type="Proteomes" id="UP000198875"/>
    </source>
</evidence>
<proteinExistence type="predicted"/>
<dbReference type="Proteomes" id="UP000198875">
    <property type="component" value="Unassembled WGS sequence"/>
</dbReference>
<name>A0A0U0W7G8_MYCBE</name>
<accession>A0A0U0W7G8</accession>
<gene>
    <name evidence="1" type="ORF">BN971_01867</name>
</gene>
<dbReference type="OrthoDB" id="3458614at2"/>
<organism evidence="1 2">
    <name type="scientific">Mycobacterium bohemicum DSM 44277</name>
    <dbReference type="NCBI Taxonomy" id="1236609"/>
    <lineage>
        <taxon>Bacteria</taxon>
        <taxon>Bacillati</taxon>
        <taxon>Actinomycetota</taxon>
        <taxon>Actinomycetes</taxon>
        <taxon>Mycobacteriales</taxon>
        <taxon>Mycobacteriaceae</taxon>
        <taxon>Mycobacterium</taxon>
    </lineage>
</organism>
<reference evidence="1 2" key="1">
    <citation type="submission" date="2015-03" db="EMBL/GenBank/DDBJ databases">
        <authorList>
            <person name="Murphy D."/>
        </authorList>
    </citation>
    <scope>NUCLEOTIDE SEQUENCE [LARGE SCALE GENOMIC DNA]</scope>
    <source>
        <strain evidence="1 2">DSM 44277</strain>
    </source>
</reference>
<dbReference type="EMBL" id="CSTD01000001">
    <property type="protein sequence ID" value="CPR10463.1"/>
    <property type="molecule type" value="Genomic_DNA"/>
</dbReference>
<dbReference type="RefSeq" id="WP_139027072.1">
    <property type="nucleotide sequence ID" value="NZ_CSTD01000001.1"/>
</dbReference>
<sequence length="295" mass="32458">MPKLTIVVNCTDRKSVQPAAKLRVGSLPRGDNKARFEVWRRRVGQAPAQVRLIDLYQGEAWQEVRGLSNDARHAGYFVTTLVASAGLGLRDVSTLASPYAATFAGGHPDSVASSAEENRDWWRRLRDLESAQSLTDTCGDRVLLVLSETYARSMEHDLIALANRGGDLLLVGGARDIDGLARLPANRSLRAELGGTTSSVGLRMARRWLRSSTGNHLYTSKDASAWSDWARSVARSENYHRAAATDADIVEWINTLCAAEPDLSATRALRRVRDAGIACEQKRFGRLFHSVVDTR</sequence>
<dbReference type="AlphaFoldDB" id="A0A0U0W7G8"/>
<protein>
    <submittedName>
        <fullName evidence="1">Uncharacterized protein</fullName>
    </submittedName>
</protein>
<evidence type="ECO:0000313" key="1">
    <source>
        <dbReference type="EMBL" id="CPR10463.1"/>
    </source>
</evidence>